<dbReference type="EMBL" id="LAZR01030846">
    <property type="protein sequence ID" value="KKL55420.1"/>
    <property type="molecule type" value="Genomic_DNA"/>
</dbReference>
<reference evidence="1" key="1">
    <citation type="journal article" date="2015" name="Nature">
        <title>Complex archaea that bridge the gap between prokaryotes and eukaryotes.</title>
        <authorList>
            <person name="Spang A."/>
            <person name="Saw J.H."/>
            <person name="Jorgensen S.L."/>
            <person name="Zaremba-Niedzwiedzka K."/>
            <person name="Martijn J."/>
            <person name="Lind A.E."/>
            <person name="van Eijk R."/>
            <person name="Schleper C."/>
            <person name="Guy L."/>
            <person name="Ettema T.J."/>
        </authorList>
    </citation>
    <scope>NUCLEOTIDE SEQUENCE</scope>
</reference>
<gene>
    <name evidence="1" type="ORF">LCGC14_2255590</name>
</gene>
<evidence type="ECO:0000313" key="1">
    <source>
        <dbReference type="EMBL" id="KKL55420.1"/>
    </source>
</evidence>
<proteinExistence type="predicted"/>
<protein>
    <submittedName>
        <fullName evidence="1">Uncharacterized protein</fullName>
    </submittedName>
</protein>
<sequence>MAKPHIVGEISAAEQRERLHEYVVALTKLLGQHKIAIHICGMKARDHVKEQNPVNMVYLALVDLEMATHCTGVSQVTGQLALMAAMGVDDLPRPEVAPEEARPEDQLN</sequence>
<accession>A0A0F9FDR4</accession>
<organism evidence="1">
    <name type="scientific">marine sediment metagenome</name>
    <dbReference type="NCBI Taxonomy" id="412755"/>
    <lineage>
        <taxon>unclassified sequences</taxon>
        <taxon>metagenomes</taxon>
        <taxon>ecological metagenomes</taxon>
    </lineage>
</organism>
<dbReference type="AlphaFoldDB" id="A0A0F9FDR4"/>
<name>A0A0F9FDR4_9ZZZZ</name>
<comment type="caution">
    <text evidence="1">The sequence shown here is derived from an EMBL/GenBank/DDBJ whole genome shotgun (WGS) entry which is preliminary data.</text>
</comment>